<dbReference type="AlphaFoldDB" id="A0A9D1UFF7"/>
<reference evidence="1" key="2">
    <citation type="submission" date="2021-04" db="EMBL/GenBank/DDBJ databases">
        <authorList>
            <person name="Gilroy R."/>
        </authorList>
    </citation>
    <scope>NUCLEOTIDE SEQUENCE</scope>
    <source>
        <strain evidence="1">421</strain>
    </source>
</reference>
<dbReference type="InterPro" id="IPR006428">
    <property type="entry name" value="Portal_SPP1-type"/>
</dbReference>
<evidence type="ECO:0000313" key="2">
    <source>
        <dbReference type="Proteomes" id="UP000824205"/>
    </source>
</evidence>
<comment type="caution">
    <text evidence="1">The sequence shown here is derived from an EMBL/GenBank/DDBJ whole genome shotgun (WGS) entry which is preliminary data.</text>
</comment>
<dbReference type="Proteomes" id="UP000824205">
    <property type="component" value="Unassembled WGS sequence"/>
</dbReference>
<accession>A0A9D1UFF7</accession>
<proteinExistence type="predicted"/>
<protein>
    <submittedName>
        <fullName evidence="1">Phage portal protein</fullName>
    </submittedName>
</protein>
<sequence>MFRMNAEEPLTAEKLQEFINKNRQISTERYDKLIGAYRNDYEIYHMSKKPDNKPDNRLSVNFAKYITDTFNGFFVGVPIKTQCDDARVNSYINELNAYNNLDDQNSERSKISSIYGRAYEMYYVDSNNKIGITYLAPNEAFMIYDDSVLTRPLYFVRYYYDSDNVMHGSVSDSRKVTYFESQSTLKFVEDRENAGKVHGFNGVPAVETIENEERIGLYEGALPMMNEYNKALSEKANDIDYFADAYMKVLGPDLSKEELYGVRDNRVINIPATDGINGDAEFMAKPNADTSQENMLDRLERQIFVTCMVANINDENFDAASGQAMRFRLSIMSNKAKEKERKFTAALYERYKLIFSNPISKMAKDDWMKINFVFTQNYPVNLTDEADIAQKLKGTVSNETLLGQLSFIDDVKAELERIKKETDALAYQTDYETARITITDE</sequence>
<dbReference type="Pfam" id="PF05133">
    <property type="entry name" value="SPP1_portal"/>
    <property type="match status" value="1"/>
</dbReference>
<name>A0A9D1UFF7_9FIRM</name>
<dbReference type="EMBL" id="DXGE01000022">
    <property type="protein sequence ID" value="HIW85844.1"/>
    <property type="molecule type" value="Genomic_DNA"/>
</dbReference>
<reference evidence="1" key="1">
    <citation type="journal article" date="2021" name="PeerJ">
        <title>Extensive microbial diversity within the chicken gut microbiome revealed by metagenomics and culture.</title>
        <authorList>
            <person name="Gilroy R."/>
            <person name="Ravi A."/>
            <person name="Getino M."/>
            <person name="Pursley I."/>
            <person name="Horton D.L."/>
            <person name="Alikhan N.F."/>
            <person name="Baker D."/>
            <person name="Gharbi K."/>
            <person name="Hall N."/>
            <person name="Watson M."/>
            <person name="Adriaenssens E.M."/>
            <person name="Foster-Nyarko E."/>
            <person name="Jarju S."/>
            <person name="Secka A."/>
            <person name="Antonio M."/>
            <person name="Oren A."/>
            <person name="Chaudhuri R.R."/>
            <person name="La Ragione R."/>
            <person name="Hildebrand F."/>
            <person name="Pallen M.J."/>
        </authorList>
    </citation>
    <scope>NUCLEOTIDE SEQUENCE</scope>
    <source>
        <strain evidence="1">421</strain>
    </source>
</reference>
<gene>
    <name evidence="1" type="ORF">IAA48_05050</name>
</gene>
<dbReference type="InterPro" id="IPR021145">
    <property type="entry name" value="Portal_protein_SPP1_Gp6-like"/>
</dbReference>
<organism evidence="1 2">
    <name type="scientific">Candidatus Eubacterium faecipullorum</name>
    <dbReference type="NCBI Taxonomy" id="2838571"/>
    <lineage>
        <taxon>Bacteria</taxon>
        <taxon>Bacillati</taxon>
        <taxon>Bacillota</taxon>
        <taxon>Clostridia</taxon>
        <taxon>Eubacteriales</taxon>
        <taxon>Eubacteriaceae</taxon>
        <taxon>Eubacterium</taxon>
    </lineage>
</organism>
<dbReference type="NCBIfam" id="TIGR01538">
    <property type="entry name" value="portal_SPP1"/>
    <property type="match status" value="1"/>
</dbReference>
<evidence type="ECO:0000313" key="1">
    <source>
        <dbReference type="EMBL" id="HIW85844.1"/>
    </source>
</evidence>